<dbReference type="Proteomes" id="UP000698800">
    <property type="component" value="Unassembled WGS sequence"/>
</dbReference>
<feature type="region of interest" description="Disordered" evidence="5">
    <location>
        <begin position="542"/>
        <end position="619"/>
    </location>
</feature>
<evidence type="ECO:0000256" key="5">
    <source>
        <dbReference type="SAM" id="MobiDB-lite"/>
    </source>
</evidence>
<dbReference type="SUPFAM" id="SSF53732">
    <property type="entry name" value="Aconitase iron-sulfur domain"/>
    <property type="match status" value="1"/>
</dbReference>
<feature type="domain" description="Aconitase/3-isopropylmalate dehydratase large subunit alpha/beta/alpha" evidence="6">
    <location>
        <begin position="2"/>
        <end position="255"/>
    </location>
</feature>
<reference evidence="7" key="1">
    <citation type="submission" date="2021-03" db="EMBL/GenBank/DDBJ databases">
        <title>Comparative genomics and phylogenomic investigation of the class Geoglossomycetes provide insights into ecological specialization and systematics.</title>
        <authorList>
            <person name="Melie T."/>
            <person name="Pirro S."/>
            <person name="Miller A.N."/>
            <person name="Quandt A."/>
        </authorList>
    </citation>
    <scope>NUCLEOTIDE SEQUENCE</scope>
    <source>
        <strain evidence="7">GBOQ0MN5Z8</strain>
    </source>
</reference>
<evidence type="ECO:0000313" key="7">
    <source>
        <dbReference type="EMBL" id="KAH0537924.1"/>
    </source>
</evidence>
<feature type="region of interest" description="Disordered" evidence="5">
    <location>
        <begin position="290"/>
        <end position="322"/>
    </location>
</feature>
<dbReference type="InterPro" id="IPR029058">
    <property type="entry name" value="AB_hydrolase_fold"/>
</dbReference>
<dbReference type="PRINTS" id="PR00415">
    <property type="entry name" value="ACONITASE"/>
</dbReference>
<dbReference type="InterPro" id="IPR015932">
    <property type="entry name" value="Aconitase_dom2"/>
</dbReference>
<dbReference type="PANTHER" id="PTHR43822">
    <property type="entry name" value="HOMOACONITASE, MITOCHONDRIAL-RELATED"/>
    <property type="match status" value="1"/>
</dbReference>
<accession>A0A9P8I7A9</accession>
<dbReference type="OrthoDB" id="10262323at2759"/>
<dbReference type="GO" id="GO:0046872">
    <property type="term" value="F:metal ion binding"/>
    <property type="evidence" value="ECO:0007669"/>
    <property type="project" value="UniProtKB-KW"/>
</dbReference>
<dbReference type="InterPro" id="IPR050067">
    <property type="entry name" value="IPM_dehydratase_rel_enz"/>
</dbReference>
<keyword evidence="8" id="KW-1185">Reference proteome</keyword>
<dbReference type="GO" id="GO:0051536">
    <property type="term" value="F:iron-sulfur cluster binding"/>
    <property type="evidence" value="ECO:0007669"/>
    <property type="project" value="UniProtKB-KW"/>
</dbReference>
<keyword evidence="1" id="KW-0479">Metal-binding</keyword>
<dbReference type="PROSITE" id="PS00450">
    <property type="entry name" value="ACONITASE_1"/>
    <property type="match status" value="1"/>
</dbReference>
<dbReference type="GO" id="GO:0019752">
    <property type="term" value="P:carboxylic acid metabolic process"/>
    <property type="evidence" value="ECO:0007669"/>
    <property type="project" value="UniProtKB-ARBA"/>
</dbReference>
<dbReference type="InterPro" id="IPR036008">
    <property type="entry name" value="Aconitase_4Fe-4S_dom"/>
</dbReference>
<sequence>MVGRLQDGVQGKDIIVALCALFGNEEVLNHAIEFTGSEETMRSLSIDDRLTIANMTTEWGALSGLFPIDGLLQSWLRAKATEYALYKSNAAFRFNHQRLGKLFANPMSADKDAKYAKHLTLNLDTIQNFVSGPNSVKIATPLAELQAQNIPIQRAYLVSCTNSRRSDIRAAANVIRDKAATNAGVIPRIADHVKFYIAAASILEQRAAEEQGDWQVLLDAGAQALPSGCGPCICLGTGLLEPGMTGISASNRNFKSPSPANLFSSREGAWILLAESGAFADPKEKLKGTMLSRKSAKAKTSASRSSGAEPDTSRSGGSPLPRWRKRGAIIAHPYAPMGGSYDDPVVATVGRVLLGKGFVVGVFNFRGAGSSKGRTSWTSKAELADYTSFAGFFIHYLHYLEPHHLESPPGSSQGKCEGHLLEPIASALPLAVEPASFPFNDSGPHPIPPSDGEILLILGGYSYGSLITTHLPPTPSILSSFAASADNSSSNLPRTSQPEILLRAHHCATEWNKEAAALLSQSSSPKGETSYRRRSGAYYSLPHSPSGMVIGGEEGEPGARRKSSRECRRSFEIGRLSVEIPRMPSPAKKQRSRDLLRRQSSPSPTKSASLLPPPSPSPSSLQTAYLLISPLLPPISNLATLFTAPQPQPQNPNLTANPTLAVYGTHDIFTSYRKLSRWAQEMSDAAAGEGGGFKTVVVEGAGHFWVEDGVECALREGVAGWVDDGGLARGGSW</sequence>
<dbReference type="AlphaFoldDB" id="A0A9P8I7A9"/>
<dbReference type="InterPro" id="IPR001030">
    <property type="entry name" value="Acoase/IPM_deHydtase_lsu_aba"/>
</dbReference>
<feature type="compositionally biased region" description="Low complexity" evidence="5">
    <location>
        <begin position="598"/>
        <end position="610"/>
    </location>
</feature>
<evidence type="ECO:0000256" key="1">
    <source>
        <dbReference type="ARBA" id="ARBA00022723"/>
    </source>
</evidence>
<proteinExistence type="predicted"/>
<dbReference type="Gene3D" id="3.40.50.1820">
    <property type="entry name" value="alpha/beta hydrolase"/>
    <property type="match status" value="2"/>
</dbReference>
<name>A0A9P8I7A9_9PEZI</name>
<keyword evidence="2" id="KW-0408">Iron</keyword>
<evidence type="ECO:0000256" key="4">
    <source>
        <dbReference type="ARBA" id="ARBA00023239"/>
    </source>
</evidence>
<keyword evidence="4" id="KW-0456">Lyase</keyword>
<comment type="caution">
    <text evidence="7">The sequence shown here is derived from an EMBL/GenBank/DDBJ whole genome shotgun (WGS) entry which is preliminary data.</text>
</comment>
<evidence type="ECO:0000256" key="3">
    <source>
        <dbReference type="ARBA" id="ARBA00023014"/>
    </source>
</evidence>
<dbReference type="PANTHER" id="PTHR43822:SF2">
    <property type="entry name" value="HOMOACONITASE, MITOCHONDRIAL"/>
    <property type="match status" value="1"/>
</dbReference>
<dbReference type="SUPFAM" id="SSF53474">
    <property type="entry name" value="alpha/beta-Hydrolases"/>
    <property type="match status" value="2"/>
</dbReference>
<protein>
    <recommendedName>
        <fullName evidence="6">Aconitase/3-isopropylmalate dehydratase large subunit alpha/beta/alpha domain-containing protein</fullName>
    </recommendedName>
</protein>
<keyword evidence="3" id="KW-0411">Iron-sulfur</keyword>
<dbReference type="Gene3D" id="3.30.499.10">
    <property type="entry name" value="Aconitase, domain 3"/>
    <property type="match status" value="1"/>
</dbReference>
<dbReference type="InterPro" id="IPR015931">
    <property type="entry name" value="Acnase/IPM_dHydase_lsu_aba_1/3"/>
</dbReference>
<dbReference type="InterPro" id="IPR018136">
    <property type="entry name" value="Aconitase_4Fe-4S_BS"/>
</dbReference>
<evidence type="ECO:0000256" key="2">
    <source>
        <dbReference type="ARBA" id="ARBA00023004"/>
    </source>
</evidence>
<dbReference type="EMBL" id="JAGHQL010000128">
    <property type="protein sequence ID" value="KAH0537924.1"/>
    <property type="molecule type" value="Genomic_DNA"/>
</dbReference>
<dbReference type="Pfam" id="PF00330">
    <property type="entry name" value="Aconitase"/>
    <property type="match status" value="1"/>
</dbReference>
<organism evidence="7 8">
    <name type="scientific">Glutinoglossum americanum</name>
    <dbReference type="NCBI Taxonomy" id="1670608"/>
    <lineage>
        <taxon>Eukaryota</taxon>
        <taxon>Fungi</taxon>
        <taxon>Dikarya</taxon>
        <taxon>Ascomycota</taxon>
        <taxon>Pezizomycotina</taxon>
        <taxon>Geoglossomycetes</taxon>
        <taxon>Geoglossales</taxon>
        <taxon>Geoglossaceae</taxon>
        <taxon>Glutinoglossum</taxon>
    </lineage>
</organism>
<evidence type="ECO:0000259" key="6">
    <source>
        <dbReference type="Pfam" id="PF00330"/>
    </source>
</evidence>
<gene>
    <name evidence="7" type="ORF">FGG08_005406</name>
</gene>
<evidence type="ECO:0000313" key="8">
    <source>
        <dbReference type="Proteomes" id="UP000698800"/>
    </source>
</evidence>
<dbReference type="GO" id="GO:0016829">
    <property type="term" value="F:lyase activity"/>
    <property type="evidence" value="ECO:0007669"/>
    <property type="project" value="UniProtKB-KW"/>
</dbReference>
<dbReference type="Gene3D" id="3.40.1060.10">
    <property type="entry name" value="Aconitase, Domain 2"/>
    <property type="match status" value="1"/>
</dbReference>